<dbReference type="EMBL" id="CP034235">
    <property type="protein sequence ID" value="QGQ94636.1"/>
    <property type="molecule type" value="Genomic_DNA"/>
</dbReference>
<name>A0A6B8RGX8_9BACL</name>
<dbReference type="KEGG" id="ppsc:EHS13_06920"/>
<keyword evidence="1" id="KW-0812">Transmembrane</keyword>
<reference evidence="3" key="1">
    <citation type="submission" date="2018-11" db="EMBL/GenBank/DDBJ databases">
        <title>Complete genome sequence of Paenibacillus sp. ML311-T8.</title>
        <authorList>
            <person name="Nam Y.-D."/>
            <person name="Kang J."/>
            <person name="Chung W.-H."/>
            <person name="Park Y.S."/>
        </authorList>
    </citation>
    <scope>NUCLEOTIDE SEQUENCE [LARGE SCALE GENOMIC DNA]</scope>
    <source>
        <strain evidence="3">ML311-T8</strain>
    </source>
</reference>
<accession>A0A6B8RGX8</accession>
<evidence type="ECO:0000256" key="1">
    <source>
        <dbReference type="SAM" id="Phobius"/>
    </source>
</evidence>
<dbReference type="RefSeq" id="WP_155699643.1">
    <property type="nucleotide sequence ID" value="NZ_CP034235.1"/>
</dbReference>
<gene>
    <name evidence="2" type="ORF">EHS13_06920</name>
</gene>
<dbReference type="OrthoDB" id="2666278at2"/>
<feature type="transmembrane region" description="Helical" evidence="1">
    <location>
        <begin position="88"/>
        <end position="107"/>
    </location>
</feature>
<keyword evidence="2" id="KW-0808">Transferase</keyword>
<dbReference type="Proteomes" id="UP000426246">
    <property type="component" value="Chromosome"/>
</dbReference>
<evidence type="ECO:0000313" key="3">
    <source>
        <dbReference type="Proteomes" id="UP000426246"/>
    </source>
</evidence>
<organism evidence="2 3">
    <name type="scientific">Paenibacillus psychroresistens</name>
    <dbReference type="NCBI Taxonomy" id="1778678"/>
    <lineage>
        <taxon>Bacteria</taxon>
        <taxon>Bacillati</taxon>
        <taxon>Bacillota</taxon>
        <taxon>Bacilli</taxon>
        <taxon>Bacillales</taxon>
        <taxon>Paenibacillaceae</taxon>
        <taxon>Paenibacillus</taxon>
    </lineage>
</organism>
<proteinExistence type="predicted"/>
<dbReference type="GO" id="GO:0016740">
    <property type="term" value="F:transferase activity"/>
    <property type="evidence" value="ECO:0007669"/>
    <property type="project" value="UniProtKB-KW"/>
</dbReference>
<keyword evidence="3" id="KW-1185">Reference proteome</keyword>
<dbReference type="AlphaFoldDB" id="A0A6B8RGX8"/>
<sequence length="108" mass="12465">MSKNNPYPAQPQTVYQADPTFIQSMQAMKANVIEQSKQCMHRPVRVQMVEGQVLEGTVVHLDSDYIYLKVEMNPETMRQPYNPYYNPYNSSVILPLVLYNLLAITLLL</sequence>
<protein>
    <submittedName>
        <fullName evidence="2">Acetyl-CoA acetyltransferase</fullName>
    </submittedName>
</protein>
<keyword evidence="1" id="KW-1133">Transmembrane helix</keyword>
<evidence type="ECO:0000313" key="2">
    <source>
        <dbReference type="EMBL" id="QGQ94636.1"/>
    </source>
</evidence>
<keyword evidence="1" id="KW-0472">Membrane</keyword>